<proteinExistence type="predicted"/>
<sequence length="72" mass="8210">MSNSLRDWRDAGVQTQATPCSRSQIFEVPHPAIHGFSRCSNPSVAIPILRWGIVTFPQKKEIFFPRNSLNDR</sequence>
<dbReference type="Proteomes" id="UP001279734">
    <property type="component" value="Unassembled WGS sequence"/>
</dbReference>
<evidence type="ECO:0000313" key="2">
    <source>
        <dbReference type="Proteomes" id="UP001279734"/>
    </source>
</evidence>
<comment type="caution">
    <text evidence="1">The sequence shown here is derived from an EMBL/GenBank/DDBJ whole genome shotgun (WGS) entry which is preliminary data.</text>
</comment>
<organism evidence="1 2">
    <name type="scientific">Nepenthes gracilis</name>
    <name type="common">Slender pitcher plant</name>
    <dbReference type="NCBI Taxonomy" id="150966"/>
    <lineage>
        <taxon>Eukaryota</taxon>
        <taxon>Viridiplantae</taxon>
        <taxon>Streptophyta</taxon>
        <taxon>Embryophyta</taxon>
        <taxon>Tracheophyta</taxon>
        <taxon>Spermatophyta</taxon>
        <taxon>Magnoliopsida</taxon>
        <taxon>eudicotyledons</taxon>
        <taxon>Gunneridae</taxon>
        <taxon>Pentapetalae</taxon>
        <taxon>Caryophyllales</taxon>
        <taxon>Nepenthaceae</taxon>
        <taxon>Nepenthes</taxon>
    </lineage>
</organism>
<evidence type="ECO:0000313" key="1">
    <source>
        <dbReference type="EMBL" id="GMH29176.1"/>
    </source>
</evidence>
<gene>
    <name evidence="1" type="ORF">Nepgr_031019</name>
</gene>
<dbReference type="EMBL" id="BSYO01000036">
    <property type="protein sequence ID" value="GMH29176.1"/>
    <property type="molecule type" value="Genomic_DNA"/>
</dbReference>
<dbReference type="AlphaFoldDB" id="A0AAD3Y758"/>
<name>A0AAD3Y758_NEPGR</name>
<reference evidence="1" key="1">
    <citation type="submission" date="2023-05" db="EMBL/GenBank/DDBJ databases">
        <title>Nepenthes gracilis genome sequencing.</title>
        <authorList>
            <person name="Fukushima K."/>
        </authorList>
    </citation>
    <scope>NUCLEOTIDE SEQUENCE</scope>
    <source>
        <strain evidence="1">SING2019-196</strain>
    </source>
</reference>
<accession>A0AAD3Y758</accession>
<protein>
    <submittedName>
        <fullName evidence="1">Uncharacterized protein</fullName>
    </submittedName>
</protein>
<keyword evidence="2" id="KW-1185">Reference proteome</keyword>